<gene>
    <name evidence="4" type="ORF">SK854_42880</name>
</gene>
<dbReference type="InterPro" id="IPR024031">
    <property type="entry name" value="MSMEG_5819/OxyR"/>
</dbReference>
<feature type="compositionally biased region" description="Basic and acidic residues" evidence="2">
    <location>
        <begin position="124"/>
        <end position="137"/>
    </location>
</feature>
<dbReference type="EMBL" id="JAXAVU010000016">
    <property type="protein sequence ID" value="MDX8148925.1"/>
    <property type="molecule type" value="Genomic_DNA"/>
</dbReference>
<dbReference type="RefSeq" id="WP_319980894.1">
    <property type="nucleotide sequence ID" value="NZ_JAXAVU010000016.1"/>
</dbReference>
<comment type="caution">
    <text evidence="4">The sequence shown here is derived from an EMBL/GenBank/DDBJ whole genome shotgun (WGS) entry which is preliminary data.</text>
</comment>
<keyword evidence="5" id="KW-1185">Reference proteome</keyword>
<evidence type="ECO:0000256" key="2">
    <source>
        <dbReference type="SAM" id="MobiDB-lite"/>
    </source>
</evidence>
<dbReference type="InterPro" id="IPR012349">
    <property type="entry name" value="Split_barrel_FMN-bd"/>
</dbReference>
<dbReference type="GO" id="GO:0016491">
    <property type="term" value="F:oxidoreductase activity"/>
    <property type="evidence" value="ECO:0007669"/>
    <property type="project" value="UniProtKB-KW"/>
</dbReference>
<dbReference type="EC" id="1.-.-.-" evidence="4"/>
<dbReference type="PANTHER" id="PTHR35176:SF6">
    <property type="entry name" value="HEME OXYGENASE HI_0854-RELATED"/>
    <property type="match status" value="1"/>
</dbReference>
<sequence>MSFSEEERAYIADQPLARIATVSPDGQPDATPVTFDFDGTDFYVGGHDPGNTRRARNVRAGQHKVALIIDDLLTRQPWTPRFLRVYGTAELVDRGGQDVLRIRPVTSWSMNLSGAWSPGSRVDNPTRKADHTNNIED</sequence>
<evidence type="ECO:0000259" key="3">
    <source>
        <dbReference type="Pfam" id="PF01243"/>
    </source>
</evidence>
<protein>
    <submittedName>
        <fullName evidence="4">PPOX class F420-dependent oxidoreductase</fullName>
        <ecNumber evidence="4">1.-.-.-</ecNumber>
    </submittedName>
</protein>
<dbReference type="SUPFAM" id="SSF50475">
    <property type="entry name" value="FMN-binding split barrel"/>
    <property type="match status" value="1"/>
</dbReference>
<accession>A0ABU4VDF2</accession>
<dbReference type="Proteomes" id="UP001285352">
    <property type="component" value="Unassembled WGS sequence"/>
</dbReference>
<evidence type="ECO:0000256" key="1">
    <source>
        <dbReference type="ARBA" id="ARBA00023002"/>
    </source>
</evidence>
<evidence type="ECO:0000313" key="4">
    <source>
        <dbReference type="EMBL" id="MDX8148925.1"/>
    </source>
</evidence>
<feature type="region of interest" description="Disordered" evidence="2">
    <location>
        <begin position="114"/>
        <end position="137"/>
    </location>
</feature>
<dbReference type="Gene3D" id="2.30.110.10">
    <property type="entry name" value="Electron Transport, Fmn-binding Protein, Chain A"/>
    <property type="match status" value="1"/>
</dbReference>
<name>A0ABU4VDF2_9PSEU</name>
<reference evidence="4 5" key="1">
    <citation type="submission" date="2023-11" db="EMBL/GenBank/DDBJ databases">
        <title>Lentzea sokolovensis, sp. nov., Lentzea kristufkii, sp. nov., and Lentzea miocenensis, sp. nov., rare actinobacteria from Sokolov Coal Basin, Miocene lacustrine sediment, Czech Republic.</title>
        <authorList>
            <person name="Lara A."/>
            <person name="Kotroba L."/>
            <person name="Nouioui I."/>
            <person name="Neumann-Schaal M."/>
            <person name="Mast Y."/>
            <person name="Chronakova A."/>
        </authorList>
    </citation>
    <scope>NUCLEOTIDE SEQUENCE [LARGE SCALE GENOMIC DNA]</scope>
    <source>
        <strain evidence="4 5">BCCO 10_0061</strain>
    </source>
</reference>
<feature type="domain" description="Pyridoxamine 5'-phosphate oxidase N-terminal" evidence="3">
    <location>
        <begin position="4"/>
        <end position="96"/>
    </location>
</feature>
<evidence type="ECO:0000313" key="5">
    <source>
        <dbReference type="Proteomes" id="UP001285352"/>
    </source>
</evidence>
<dbReference type="PANTHER" id="PTHR35176">
    <property type="entry name" value="HEME OXYGENASE HI_0854-RELATED"/>
    <property type="match status" value="1"/>
</dbReference>
<dbReference type="NCBIfam" id="TIGR04023">
    <property type="entry name" value="PPOX_MSMEG_5819"/>
    <property type="match status" value="1"/>
</dbReference>
<organism evidence="4 5">
    <name type="scientific">Lentzea sokolovensis</name>
    <dbReference type="NCBI Taxonomy" id="3095429"/>
    <lineage>
        <taxon>Bacteria</taxon>
        <taxon>Bacillati</taxon>
        <taxon>Actinomycetota</taxon>
        <taxon>Actinomycetes</taxon>
        <taxon>Pseudonocardiales</taxon>
        <taxon>Pseudonocardiaceae</taxon>
        <taxon>Lentzea</taxon>
    </lineage>
</organism>
<dbReference type="InterPro" id="IPR011576">
    <property type="entry name" value="Pyridox_Oxase_N"/>
</dbReference>
<proteinExistence type="predicted"/>
<dbReference type="InterPro" id="IPR052019">
    <property type="entry name" value="F420H2_bilvrd_red/Heme_oxyg"/>
</dbReference>
<dbReference type="Pfam" id="PF01243">
    <property type="entry name" value="PNPOx_N"/>
    <property type="match status" value="1"/>
</dbReference>
<keyword evidence="1 4" id="KW-0560">Oxidoreductase</keyword>